<keyword evidence="2" id="KW-1185">Reference proteome</keyword>
<proteinExistence type="predicted"/>
<evidence type="ECO:0008006" key="3">
    <source>
        <dbReference type="Google" id="ProtNLM"/>
    </source>
</evidence>
<name>A0A2N7W421_9BURK</name>
<dbReference type="InterPro" id="IPR029465">
    <property type="entry name" value="ATPgrasp_TupA"/>
</dbReference>
<evidence type="ECO:0000313" key="1">
    <source>
        <dbReference type="EMBL" id="PMS24151.1"/>
    </source>
</evidence>
<gene>
    <name evidence="1" type="ORF">C0Z19_14725</name>
</gene>
<sequence length="340" mass="38943">MAASQAARACSGRAGQRAVASSAQSDSDVSVPHVVSAGEGTLLHGAIKTMWHGAKRFLSDYAFMQIQHRRLLGRWPNMRHPAAYNESILLRCLHPDMRWVTLTDKLAVREYVRRKVGDDHLIPLLAAPERFTRDVFDALPSAFVMKANHGCAFVKVVRDKSKTSFDALRVLADKWLAIDYSRASRERHYRFIKPRLYFEQLLIDEETGKIPSDLKLHVFRGLSEGPRIYTMVVSDRFGDVHGDLYDEQWKRMNVTFGPYVPSDAPMPRPRNWAQIERVALRLAEDFGYVRVDLYSLGDKVYFGELTFTPGAGVLRFTPDSIDYEWGRLLRESTEGFERMR</sequence>
<accession>A0A2N7W421</accession>
<evidence type="ECO:0000313" key="2">
    <source>
        <dbReference type="Proteomes" id="UP000235347"/>
    </source>
</evidence>
<organism evidence="1 2">
    <name type="scientific">Trinickia soli</name>
    <dbReference type="NCBI Taxonomy" id="380675"/>
    <lineage>
        <taxon>Bacteria</taxon>
        <taxon>Pseudomonadati</taxon>
        <taxon>Pseudomonadota</taxon>
        <taxon>Betaproteobacteria</taxon>
        <taxon>Burkholderiales</taxon>
        <taxon>Burkholderiaceae</taxon>
        <taxon>Trinickia</taxon>
    </lineage>
</organism>
<reference evidence="1 2" key="1">
    <citation type="submission" date="2018-01" db="EMBL/GenBank/DDBJ databases">
        <title>Whole genome analyses suggest that Burkholderia sensu lato contains two further novel genera in the rhizoxinica-symbiotica group Mycetohabitans gen. nov., and Trinickia gen. nov.: implications for the evolution of diazotrophy and nodulation in the Burkholderiaceae.</title>
        <authorList>
            <person name="Estrada-de los Santos P."/>
            <person name="Palmer M."/>
            <person name="Chavez-Ramirez B."/>
            <person name="Beukes C."/>
            <person name="Steenkamp E.T."/>
            <person name="Hirsch A.M."/>
            <person name="Manyaka P."/>
            <person name="Maluk M."/>
            <person name="Lafos M."/>
            <person name="Crook M."/>
            <person name="Gross E."/>
            <person name="Simon M.F."/>
            <person name="Bueno dos Reis Junior F."/>
            <person name="Poole P.S."/>
            <person name="Venter S.N."/>
            <person name="James E.K."/>
        </authorList>
    </citation>
    <scope>NUCLEOTIDE SEQUENCE [LARGE SCALE GENOMIC DNA]</scope>
    <source>
        <strain evidence="1 2">GP25-8</strain>
    </source>
</reference>
<dbReference type="AlphaFoldDB" id="A0A2N7W421"/>
<dbReference type="EMBL" id="PNYB01000011">
    <property type="protein sequence ID" value="PMS24151.1"/>
    <property type="molecule type" value="Genomic_DNA"/>
</dbReference>
<dbReference type="Proteomes" id="UP000235347">
    <property type="component" value="Unassembled WGS sequence"/>
</dbReference>
<comment type="caution">
    <text evidence="1">The sequence shown here is derived from an EMBL/GenBank/DDBJ whole genome shotgun (WGS) entry which is preliminary data.</text>
</comment>
<dbReference type="Pfam" id="PF14305">
    <property type="entry name" value="ATPgrasp_TupA"/>
    <property type="match status" value="1"/>
</dbReference>
<protein>
    <recommendedName>
        <fullName evidence="3">Glycosyl transferase</fullName>
    </recommendedName>
</protein>